<accession>A0A2A4GZQ6</accession>
<dbReference type="InterPro" id="IPR001387">
    <property type="entry name" value="Cro/C1-type_HTH"/>
</dbReference>
<protein>
    <submittedName>
        <fullName evidence="4">Carbohydrate kinase</fullName>
    </submittedName>
</protein>
<dbReference type="InterPro" id="IPR036388">
    <property type="entry name" value="WH-like_DNA-bd_sf"/>
</dbReference>
<proteinExistence type="predicted"/>
<dbReference type="InterPro" id="IPR011611">
    <property type="entry name" value="PfkB_dom"/>
</dbReference>
<dbReference type="GO" id="GO:0016798">
    <property type="term" value="F:hydrolase activity, acting on glycosyl bonds"/>
    <property type="evidence" value="ECO:0007669"/>
    <property type="project" value="TreeGrafter"/>
</dbReference>
<dbReference type="GO" id="GO:0004730">
    <property type="term" value="F:pseudouridylate synthase activity"/>
    <property type="evidence" value="ECO:0007669"/>
    <property type="project" value="TreeGrafter"/>
</dbReference>
<keyword evidence="1" id="KW-0808">Transferase</keyword>
<dbReference type="InterPro" id="IPR036390">
    <property type="entry name" value="WH_DNA-bd_sf"/>
</dbReference>
<sequence length="372" mass="41787">MNATEKEILKRIKENPFISQRELAEAIGLSRPSVANIISRLIQKEYVMGKAYVLNEDYPIVCIGAANVDRKFYVQKELIAETSNPVTSTRSVGGVARNIAENLGRLGETVALLSASGQDSEWEMVKRLSSPFMNMDHVQQFENTSTGSYTALINNKGDMSYGLADMEVFDYITPEFLIKKTHLLKKAKCIIVDLNICKDALDFLCAYTAKHQIKLVITTVSSPKMKNMPDSLHEIDWVITNKDETETFLNMTISNTEDMREAAKQWNDLGVSNVIITNGTKELIYRSHDEEIIKSVVPSNHVKDVTGAGDSFCAAVVFSWLNGMSTDDILIAGMVNSRKTIETEYTVRQNLNQQRLFQDMEEYKDGSITTIH</sequence>
<gene>
    <name evidence="4" type="ORF">B5C08_01785</name>
</gene>
<dbReference type="RefSeq" id="WP_096591387.1">
    <property type="nucleotide sequence ID" value="NZ_MWRM01000006.1"/>
</dbReference>
<dbReference type="Pfam" id="PF13412">
    <property type="entry name" value="HTH_24"/>
    <property type="match status" value="1"/>
</dbReference>
<name>A0A2A4GZQ6_9STAP</name>
<dbReference type="PROSITE" id="PS00583">
    <property type="entry name" value="PFKB_KINASES_1"/>
    <property type="match status" value="1"/>
</dbReference>
<organism evidence="4 5">
    <name type="scientific">Staphylococcus delphini</name>
    <dbReference type="NCBI Taxonomy" id="53344"/>
    <lineage>
        <taxon>Bacteria</taxon>
        <taxon>Bacillati</taxon>
        <taxon>Bacillota</taxon>
        <taxon>Bacilli</taxon>
        <taxon>Bacillales</taxon>
        <taxon>Staphylococcaceae</taxon>
        <taxon>Staphylococcus</taxon>
        <taxon>Staphylococcus intermedius group</taxon>
    </lineage>
</organism>
<dbReference type="AlphaFoldDB" id="A0A2A4GZQ6"/>
<keyword evidence="2 4" id="KW-0418">Kinase</keyword>
<comment type="caution">
    <text evidence="4">The sequence shown here is derived from an EMBL/GenBank/DDBJ whole genome shotgun (WGS) entry which is preliminary data.</text>
</comment>
<dbReference type="Gene3D" id="3.40.1190.20">
    <property type="match status" value="1"/>
</dbReference>
<dbReference type="GO" id="GO:0016301">
    <property type="term" value="F:kinase activity"/>
    <property type="evidence" value="ECO:0007669"/>
    <property type="project" value="UniProtKB-KW"/>
</dbReference>
<dbReference type="SUPFAM" id="SSF53613">
    <property type="entry name" value="Ribokinase-like"/>
    <property type="match status" value="1"/>
</dbReference>
<dbReference type="GO" id="GO:0005737">
    <property type="term" value="C:cytoplasm"/>
    <property type="evidence" value="ECO:0007669"/>
    <property type="project" value="TreeGrafter"/>
</dbReference>
<reference evidence="4 5" key="1">
    <citation type="journal article" date="2017" name="PLoS ONE">
        <title>Development of a real-time PCR for detection of Staphylococcus pseudintermedius using a novel automated comparison of whole-genome sequences.</title>
        <authorList>
            <person name="Verstappen K.M."/>
            <person name="Huijbregts L."/>
            <person name="Spaninks M."/>
            <person name="Wagenaar J.A."/>
            <person name="Fluit A.C."/>
            <person name="Duim B."/>
        </authorList>
    </citation>
    <scope>NUCLEOTIDE SEQUENCE [LARGE SCALE GENOMIC DNA]</scope>
    <source>
        <strain evidence="4 5">215070706401-1</strain>
    </source>
</reference>
<dbReference type="InterPro" id="IPR002173">
    <property type="entry name" value="Carboh/pur_kinase_PfkB_CS"/>
</dbReference>
<dbReference type="Gene3D" id="1.10.10.10">
    <property type="entry name" value="Winged helix-like DNA-binding domain superfamily/Winged helix DNA-binding domain"/>
    <property type="match status" value="1"/>
</dbReference>
<evidence type="ECO:0000313" key="4">
    <source>
        <dbReference type="EMBL" id="PCF56791.1"/>
    </source>
</evidence>
<evidence type="ECO:0000259" key="3">
    <source>
        <dbReference type="Pfam" id="PF00294"/>
    </source>
</evidence>
<dbReference type="InterPro" id="IPR029056">
    <property type="entry name" value="Ribokinase-like"/>
</dbReference>
<dbReference type="PANTHER" id="PTHR42909">
    <property type="entry name" value="ZGC:136858"/>
    <property type="match status" value="1"/>
</dbReference>
<feature type="domain" description="Carbohydrate kinase PfkB" evidence="3">
    <location>
        <begin position="60"/>
        <end position="342"/>
    </location>
</feature>
<dbReference type="PANTHER" id="PTHR42909:SF4">
    <property type="entry name" value="CARBOHYDRATE KINASE, PFKB FAMILY"/>
    <property type="match status" value="1"/>
</dbReference>
<evidence type="ECO:0000256" key="2">
    <source>
        <dbReference type="ARBA" id="ARBA00022777"/>
    </source>
</evidence>
<dbReference type="Proteomes" id="UP000218335">
    <property type="component" value="Unassembled WGS sequence"/>
</dbReference>
<dbReference type="CDD" id="cd00093">
    <property type="entry name" value="HTH_XRE"/>
    <property type="match status" value="1"/>
</dbReference>
<dbReference type="SUPFAM" id="SSF46785">
    <property type="entry name" value="Winged helix' DNA-binding domain"/>
    <property type="match status" value="1"/>
</dbReference>
<dbReference type="PROSITE" id="PS00584">
    <property type="entry name" value="PFKB_KINASES_2"/>
    <property type="match status" value="1"/>
</dbReference>
<evidence type="ECO:0000313" key="5">
    <source>
        <dbReference type="Proteomes" id="UP000218335"/>
    </source>
</evidence>
<dbReference type="Pfam" id="PF00294">
    <property type="entry name" value="PfkB"/>
    <property type="match status" value="1"/>
</dbReference>
<evidence type="ECO:0000256" key="1">
    <source>
        <dbReference type="ARBA" id="ARBA00022679"/>
    </source>
</evidence>
<dbReference type="EMBL" id="MWUU01000002">
    <property type="protein sequence ID" value="PCF56791.1"/>
    <property type="molecule type" value="Genomic_DNA"/>
</dbReference>
<dbReference type="CDD" id="cd01941">
    <property type="entry name" value="YeiC_kinase_like"/>
    <property type="match status" value="1"/>
</dbReference>